<feature type="domain" description="Gelsolin-like" evidence="1">
    <location>
        <begin position="8"/>
        <end position="67"/>
    </location>
</feature>
<organism evidence="2">
    <name type="scientific">marine sediment metagenome</name>
    <dbReference type="NCBI Taxonomy" id="412755"/>
    <lineage>
        <taxon>unclassified sequences</taxon>
        <taxon>metagenomes</taxon>
        <taxon>ecological metagenomes</taxon>
    </lineage>
</organism>
<feature type="non-terminal residue" evidence="2">
    <location>
        <position position="109"/>
    </location>
</feature>
<dbReference type="SUPFAM" id="SSF55753">
    <property type="entry name" value="Actin depolymerizing proteins"/>
    <property type="match status" value="1"/>
</dbReference>
<dbReference type="Gene3D" id="3.40.20.10">
    <property type="entry name" value="Severin"/>
    <property type="match status" value="1"/>
</dbReference>
<dbReference type="AlphaFoldDB" id="X1DLK1"/>
<gene>
    <name evidence="2" type="ORF">S03H2_09136</name>
</gene>
<comment type="caution">
    <text evidence="2">The sequence shown here is derived from an EMBL/GenBank/DDBJ whole genome shotgun (WGS) entry which is preliminary data.</text>
</comment>
<reference evidence="2" key="1">
    <citation type="journal article" date="2014" name="Front. Microbiol.">
        <title>High frequency of phylogenetically diverse reductive dehalogenase-homologous genes in deep subseafloor sedimentary metagenomes.</title>
        <authorList>
            <person name="Kawai M."/>
            <person name="Futagami T."/>
            <person name="Toyoda A."/>
            <person name="Takaki Y."/>
            <person name="Nishi S."/>
            <person name="Hori S."/>
            <person name="Arai W."/>
            <person name="Tsubouchi T."/>
            <person name="Morono Y."/>
            <person name="Uchiyama I."/>
            <person name="Ito T."/>
            <person name="Fujiyama A."/>
            <person name="Inagaki F."/>
            <person name="Takami H."/>
        </authorList>
    </citation>
    <scope>NUCLEOTIDE SEQUENCE</scope>
    <source>
        <strain evidence="2">Expedition CK06-06</strain>
    </source>
</reference>
<sequence length="109" mass="12582">MPMKEPYKFLNGDVYLVVSTTHIWIWLGKKSYCDDKAVGAWTAKVVEEDNKDLLIKTVMDGDEPEEFKNLVSFEVVEGDIPGFLKHFEKKLDVDYKLLQIIQKDDGTIQ</sequence>
<accession>X1DLK1</accession>
<dbReference type="Pfam" id="PF00626">
    <property type="entry name" value="Gelsolin"/>
    <property type="match status" value="1"/>
</dbReference>
<dbReference type="EMBL" id="BARU01004583">
    <property type="protein sequence ID" value="GAH21791.1"/>
    <property type="molecule type" value="Genomic_DNA"/>
</dbReference>
<dbReference type="InterPro" id="IPR029006">
    <property type="entry name" value="ADF-H/Gelsolin-like_dom_sf"/>
</dbReference>
<protein>
    <recommendedName>
        <fullName evidence="1">Gelsolin-like domain-containing protein</fullName>
    </recommendedName>
</protein>
<proteinExistence type="predicted"/>
<name>X1DLK1_9ZZZZ</name>
<evidence type="ECO:0000313" key="2">
    <source>
        <dbReference type="EMBL" id="GAH21791.1"/>
    </source>
</evidence>
<evidence type="ECO:0000259" key="1">
    <source>
        <dbReference type="Pfam" id="PF00626"/>
    </source>
</evidence>
<dbReference type="InterPro" id="IPR007123">
    <property type="entry name" value="Gelsolin-like_dom"/>
</dbReference>